<accession>A0A0E9RJP9</accession>
<dbReference type="EMBL" id="GBXM01080009">
    <property type="protein sequence ID" value="JAH28568.1"/>
    <property type="molecule type" value="Transcribed_RNA"/>
</dbReference>
<proteinExistence type="predicted"/>
<reference evidence="1" key="2">
    <citation type="journal article" date="2015" name="Fish Shellfish Immunol.">
        <title>Early steps in the European eel (Anguilla anguilla)-Vibrio vulnificus interaction in the gills: Role of the RtxA13 toxin.</title>
        <authorList>
            <person name="Callol A."/>
            <person name="Pajuelo D."/>
            <person name="Ebbesson L."/>
            <person name="Teles M."/>
            <person name="MacKenzie S."/>
            <person name="Amaro C."/>
        </authorList>
    </citation>
    <scope>NUCLEOTIDE SEQUENCE</scope>
</reference>
<evidence type="ECO:0000313" key="1">
    <source>
        <dbReference type="EMBL" id="JAH28568.1"/>
    </source>
</evidence>
<protein>
    <submittedName>
        <fullName evidence="1">Uncharacterized protein</fullName>
    </submittedName>
</protein>
<reference evidence="1" key="1">
    <citation type="submission" date="2014-11" db="EMBL/GenBank/DDBJ databases">
        <authorList>
            <person name="Amaro Gonzalez C."/>
        </authorList>
    </citation>
    <scope>NUCLEOTIDE SEQUENCE</scope>
</reference>
<dbReference type="AlphaFoldDB" id="A0A0E9RJP9"/>
<sequence length="52" mass="6012">MCKCLATLNCLQVSNENEDLVISAHNTTTNNLCKQHSYFYFLYSVKYFTAEP</sequence>
<dbReference type="EMBL" id="GBXM01083861">
    <property type="protein sequence ID" value="JAH24716.1"/>
    <property type="molecule type" value="Transcribed_RNA"/>
</dbReference>
<organism evidence="1">
    <name type="scientific">Anguilla anguilla</name>
    <name type="common">European freshwater eel</name>
    <name type="synonym">Muraena anguilla</name>
    <dbReference type="NCBI Taxonomy" id="7936"/>
    <lineage>
        <taxon>Eukaryota</taxon>
        <taxon>Metazoa</taxon>
        <taxon>Chordata</taxon>
        <taxon>Craniata</taxon>
        <taxon>Vertebrata</taxon>
        <taxon>Euteleostomi</taxon>
        <taxon>Actinopterygii</taxon>
        <taxon>Neopterygii</taxon>
        <taxon>Teleostei</taxon>
        <taxon>Anguilliformes</taxon>
        <taxon>Anguillidae</taxon>
        <taxon>Anguilla</taxon>
    </lineage>
</organism>
<name>A0A0E9RJP9_ANGAN</name>